<comment type="caution">
    <text evidence="2">The sequence shown here is derived from an EMBL/GenBank/DDBJ whole genome shotgun (WGS) entry which is preliminary data.</text>
</comment>
<dbReference type="Proteomes" id="UP000733744">
    <property type="component" value="Unassembled WGS sequence"/>
</dbReference>
<evidence type="ECO:0000256" key="1">
    <source>
        <dbReference type="ARBA" id="ARBA00022649"/>
    </source>
</evidence>
<protein>
    <submittedName>
        <fullName evidence="2">Type II toxin-antitoxin system RelE/ParE family toxin</fullName>
    </submittedName>
</protein>
<dbReference type="InterPro" id="IPR007712">
    <property type="entry name" value="RelE/ParE_toxin"/>
</dbReference>
<name>A0ABY3CA75_9GAMM</name>
<evidence type="ECO:0000313" key="3">
    <source>
        <dbReference type="Proteomes" id="UP000733744"/>
    </source>
</evidence>
<dbReference type="Gene3D" id="3.30.2310.20">
    <property type="entry name" value="RelE-like"/>
    <property type="match status" value="1"/>
</dbReference>
<dbReference type="RefSeq" id="WP_127029119.1">
    <property type="nucleotide sequence ID" value="NZ_RYFG02000098.1"/>
</dbReference>
<evidence type="ECO:0000313" key="2">
    <source>
        <dbReference type="EMBL" id="TRW94427.1"/>
    </source>
</evidence>
<proteinExistence type="predicted"/>
<keyword evidence="3" id="KW-1185">Reference proteome</keyword>
<sequence length="96" mass="11638">MKSEPEIVLSPKALRRLEELAEYLYEQTQSKRFVREYIGKIEAYLENTLKLFPESGTPMPEYGEDIRRLNYQRFSILYRIEKTQIQILTFYRQNQP</sequence>
<dbReference type="InterPro" id="IPR035093">
    <property type="entry name" value="RelE/ParE_toxin_dom_sf"/>
</dbReference>
<accession>A0ABY3CA75</accession>
<gene>
    <name evidence="2" type="ORF">EKO24_011820</name>
</gene>
<keyword evidence="1" id="KW-1277">Toxin-antitoxin system</keyword>
<organism evidence="2 3">
    <name type="scientific">Candidatus Methylobacter oryzae</name>
    <dbReference type="NCBI Taxonomy" id="2497749"/>
    <lineage>
        <taxon>Bacteria</taxon>
        <taxon>Pseudomonadati</taxon>
        <taxon>Pseudomonadota</taxon>
        <taxon>Gammaproteobacteria</taxon>
        <taxon>Methylococcales</taxon>
        <taxon>Methylococcaceae</taxon>
        <taxon>Methylobacter</taxon>
    </lineage>
</organism>
<dbReference type="EMBL" id="RYFG02000098">
    <property type="protein sequence ID" value="TRW94427.1"/>
    <property type="molecule type" value="Genomic_DNA"/>
</dbReference>
<dbReference type="Pfam" id="PF05016">
    <property type="entry name" value="ParE_toxin"/>
    <property type="match status" value="1"/>
</dbReference>
<reference evidence="2 3" key="1">
    <citation type="journal article" date="2019" name="Antonie Van Leeuwenhoek">
        <title>Description of 'Ca. Methylobacter oryzae' KRF1, a novel species from the environmentally important Methylobacter clade 2.</title>
        <authorList>
            <person name="Khatri K."/>
            <person name="Mohite J.A."/>
            <person name="Pandit P.S."/>
            <person name="Bahulikar R."/>
            <person name="Rahalkar M.C."/>
        </authorList>
    </citation>
    <scope>NUCLEOTIDE SEQUENCE [LARGE SCALE GENOMIC DNA]</scope>
    <source>
        <strain evidence="2 3">KRF1</strain>
    </source>
</reference>